<protein>
    <submittedName>
        <fullName evidence="3">SGNH/GDSL hydrolase family protein</fullName>
    </submittedName>
</protein>
<keyword evidence="4" id="KW-1185">Reference proteome</keyword>
<dbReference type="PANTHER" id="PTHR45648:SF22">
    <property type="entry name" value="GDSL LIPASE_ACYLHYDROLASE FAMILY PROTEIN (AFU_ORTHOLOGUE AFUA_4G14700)"/>
    <property type="match status" value="1"/>
</dbReference>
<dbReference type="CDD" id="cd01847">
    <property type="entry name" value="Triacylglycerol_lipase_like"/>
    <property type="match status" value="1"/>
</dbReference>
<dbReference type="PROSITE" id="PS51257">
    <property type="entry name" value="PROKAR_LIPOPROTEIN"/>
    <property type="match status" value="1"/>
</dbReference>
<keyword evidence="1 3" id="KW-0378">Hydrolase</keyword>
<gene>
    <name evidence="3" type="ORF">NX780_06190</name>
</gene>
<feature type="chain" id="PRO_5045446451" evidence="2">
    <location>
        <begin position="18"/>
        <end position="456"/>
    </location>
</feature>
<dbReference type="SUPFAM" id="SSF52266">
    <property type="entry name" value="SGNH hydrolase"/>
    <property type="match status" value="1"/>
</dbReference>
<evidence type="ECO:0000313" key="4">
    <source>
        <dbReference type="Proteomes" id="UP001206572"/>
    </source>
</evidence>
<proteinExistence type="predicted"/>
<feature type="signal peptide" evidence="2">
    <location>
        <begin position="1"/>
        <end position="17"/>
    </location>
</feature>
<reference evidence="3 4" key="1">
    <citation type="submission" date="2022-08" db="EMBL/GenBank/DDBJ databases">
        <title>Reclassification of Massilia species as members of the genera Telluria, Duganella, Pseudoduganella, Mokoshia gen. nov. and Zemynaea gen. nov. using orthogonal and non-orthogonal genome-based approaches.</title>
        <authorList>
            <person name="Bowman J.P."/>
        </authorList>
    </citation>
    <scope>NUCLEOTIDE SEQUENCE [LARGE SCALE GENOMIC DNA]</scope>
    <source>
        <strain evidence="3 4">JCM 31661</strain>
    </source>
</reference>
<sequence length="456" mass="45753">MRHTKLALAMLTAAVLAACGGTSPSGGDQTQKLTFTQQVSFGDSLSDVGTYAVGAVKQAGGGKFTINGDGTAKNPELTGKIWVEFLAAELKLPAPCAAQTGLMGNAAQGFSVPVVQNLNCFNYAQGGSRVTNPVGPGNAATGSPIGETTVPLVTQVANHLARSGNKFSGTELVTVLSGGNDVLMQLSTLSAAATAAGNAAGAQTFATSLTMQLAAGATNPQTAAQAIGAAIATESARPGSTTQTIVGAAVTAAATQPGNAAVAQASVYGPMVTKAQADASAAGAKAGADYAAANGPKLVQELGVAGAQMAALVKNEIVGKGAKYVIVANLPDVASTPAAKSRTADIQALIAAMVNAFNTQLKAGLGAEDPRILYVDLYTVSNDQVKNPAPYGLTNTSTPACGPNPLGTTSLICTNANTVAGDVSHYMFADEIHPTPFENNLVARYVLKDMAIKGWL</sequence>
<evidence type="ECO:0000256" key="2">
    <source>
        <dbReference type="SAM" id="SignalP"/>
    </source>
</evidence>
<dbReference type="RefSeq" id="WP_258826978.1">
    <property type="nucleotide sequence ID" value="NZ_JANUHA010000003.1"/>
</dbReference>
<dbReference type="InterPro" id="IPR036514">
    <property type="entry name" value="SGNH_hydro_sf"/>
</dbReference>
<keyword evidence="2" id="KW-0732">Signal</keyword>
<dbReference type="GO" id="GO:0016787">
    <property type="term" value="F:hydrolase activity"/>
    <property type="evidence" value="ECO:0007669"/>
    <property type="project" value="UniProtKB-KW"/>
</dbReference>
<dbReference type="EMBL" id="JANUHA010000003">
    <property type="protein sequence ID" value="MCS0595936.1"/>
    <property type="molecule type" value="Genomic_DNA"/>
</dbReference>
<dbReference type="PANTHER" id="PTHR45648">
    <property type="entry name" value="GDSL LIPASE/ACYLHYDROLASE FAMILY PROTEIN (AFU_ORTHOLOGUE AFUA_4G14700)"/>
    <property type="match status" value="1"/>
</dbReference>
<dbReference type="Pfam" id="PF00657">
    <property type="entry name" value="Lipase_GDSL"/>
    <property type="match status" value="1"/>
</dbReference>
<dbReference type="Gene3D" id="3.40.50.1110">
    <property type="entry name" value="SGNH hydrolase"/>
    <property type="match status" value="1"/>
</dbReference>
<accession>A0ABT2AIE0</accession>
<dbReference type="Proteomes" id="UP001206572">
    <property type="component" value="Unassembled WGS sequence"/>
</dbReference>
<comment type="caution">
    <text evidence="3">The sequence shown here is derived from an EMBL/GenBank/DDBJ whole genome shotgun (WGS) entry which is preliminary data.</text>
</comment>
<evidence type="ECO:0000313" key="3">
    <source>
        <dbReference type="EMBL" id="MCS0595936.1"/>
    </source>
</evidence>
<dbReference type="InterPro" id="IPR001087">
    <property type="entry name" value="GDSL"/>
</dbReference>
<name>A0ABT2AIE0_9BURK</name>
<evidence type="ECO:0000256" key="1">
    <source>
        <dbReference type="ARBA" id="ARBA00022801"/>
    </source>
</evidence>
<dbReference type="InterPro" id="IPR051058">
    <property type="entry name" value="GDSL_Est/Lipase"/>
</dbReference>
<organism evidence="3 4">
    <name type="scientific">Massilia agri</name>
    <dbReference type="NCBI Taxonomy" id="1886785"/>
    <lineage>
        <taxon>Bacteria</taxon>
        <taxon>Pseudomonadati</taxon>
        <taxon>Pseudomonadota</taxon>
        <taxon>Betaproteobacteria</taxon>
        <taxon>Burkholderiales</taxon>
        <taxon>Oxalobacteraceae</taxon>
        <taxon>Telluria group</taxon>
        <taxon>Massilia</taxon>
    </lineage>
</organism>